<feature type="region of interest" description="Disordered" evidence="6">
    <location>
        <begin position="254"/>
        <end position="294"/>
    </location>
</feature>
<dbReference type="Pfam" id="PF00069">
    <property type="entry name" value="Pkinase"/>
    <property type="match status" value="1"/>
</dbReference>
<dbReference type="AlphaFoldDB" id="A0A4V1Q5G3"/>
<evidence type="ECO:0000313" key="9">
    <source>
        <dbReference type="EMBL" id="RXW25488.1"/>
    </source>
</evidence>
<proteinExistence type="predicted"/>
<comment type="subcellular location">
    <subcellularLocation>
        <location evidence="1">Chromosome</location>
        <location evidence="1">Centromere</location>
        <location evidence="1">Kinetochore</location>
    </subcellularLocation>
</comment>
<dbReference type="InterPro" id="IPR015661">
    <property type="entry name" value="Bub1/Mad3"/>
</dbReference>
<dbReference type="PROSITE" id="PS51489">
    <property type="entry name" value="BUB1_N"/>
    <property type="match status" value="1"/>
</dbReference>
<evidence type="ECO:0000256" key="1">
    <source>
        <dbReference type="ARBA" id="ARBA00004629"/>
    </source>
</evidence>
<keyword evidence="3" id="KW-0995">Kinetochore</keyword>
<protein>
    <submittedName>
        <fullName evidence="9">Uncharacterized protein</fullName>
    </submittedName>
</protein>
<dbReference type="SMART" id="SM00777">
    <property type="entry name" value="Mad3_BUB1_I"/>
    <property type="match status" value="1"/>
</dbReference>
<feature type="region of interest" description="Disordered" evidence="6">
    <location>
        <begin position="506"/>
        <end position="528"/>
    </location>
</feature>
<feature type="region of interest" description="Disordered" evidence="6">
    <location>
        <begin position="664"/>
        <end position="685"/>
    </location>
</feature>
<keyword evidence="2" id="KW-0158">Chromosome</keyword>
<evidence type="ECO:0000256" key="6">
    <source>
        <dbReference type="SAM" id="MobiDB-lite"/>
    </source>
</evidence>
<keyword evidence="5" id="KW-0175">Coiled coil</keyword>
<dbReference type="SMART" id="SM00220">
    <property type="entry name" value="S_TKc"/>
    <property type="match status" value="1"/>
</dbReference>
<dbReference type="EMBL" id="SDEE01000004">
    <property type="protein sequence ID" value="RXW25488.1"/>
    <property type="molecule type" value="Genomic_DNA"/>
</dbReference>
<dbReference type="InterPro" id="IPR012572">
    <property type="entry name" value="Mad3/Bub1_II"/>
</dbReference>
<keyword evidence="10" id="KW-1185">Reference proteome</keyword>
<evidence type="ECO:0000256" key="4">
    <source>
        <dbReference type="ARBA" id="ARBA00023328"/>
    </source>
</evidence>
<feature type="region of interest" description="Disordered" evidence="6">
    <location>
        <begin position="592"/>
        <end position="614"/>
    </location>
</feature>
<dbReference type="CDD" id="cd13981">
    <property type="entry name" value="STKc_Bub1_BubR1"/>
    <property type="match status" value="1"/>
</dbReference>
<evidence type="ECO:0000256" key="5">
    <source>
        <dbReference type="SAM" id="Coils"/>
    </source>
</evidence>
<name>A0A4V1Q5G3_9AGAR</name>
<keyword evidence="4" id="KW-0137">Centromere</keyword>
<dbReference type="Pfam" id="PF08171">
    <property type="entry name" value="Mad3_BUB1_II"/>
    <property type="match status" value="1"/>
</dbReference>
<evidence type="ECO:0000259" key="8">
    <source>
        <dbReference type="PROSITE" id="PS51489"/>
    </source>
</evidence>
<evidence type="ECO:0000256" key="3">
    <source>
        <dbReference type="ARBA" id="ARBA00022838"/>
    </source>
</evidence>
<dbReference type="PANTHER" id="PTHR14030:SF4">
    <property type="entry name" value="BUB1 KINASE, ISOFORM A-RELATED"/>
    <property type="match status" value="1"/>
</dbReference>
<dbReference type="GO" id="GO:0004672">
    <property type="term" value="F:protein kinase activity"/>
    <property type="evidence" value="ECO:0007669"/>
    <property type="project" value="InterPro"/>
</dbReference>
<dbReference type="GO" id="GO:0007094">
    <property type="term" value="P:mitotic spindle assembly checkpoint signaling"/>
    <property type="evidence" value="ECO:0007669"/>
    <property type="project" value="InterPro"/>
</dbReference>
<dbReference type="PROSITE" id="PS00108">
    <property type="entry name" value="PROTEIN_KINASE_ST"/>
    <property type="match status" value="1"/>
</dbReference>
<dbReference type="Proteomes" id="UP000290288">
    <property type="component" value="Unassembled WGS sequence"/>
</dbReference>
<evidence type="ECO:0000256" key="2">
    <source>
        <dbReference type="ARBA" id="ARBA00022454"/>
    </source>
</evidence>
<feature type="compositionally biased region" description="Acidic residues" evidence="6">
    <location>
        <begin position="595"/>
        <end position="613"/>
    </location>
</feature>
<dbReference type="SUPFAM" id="SSF56112">
    <property type="entry name" value="Protein kinase-like (PK-like)"/>
    <property type="match status" value="1"/>
</dbReference>
<dbReference type="InterPro" id="IPR008271">
    <property type="entry name" value="Ser/Thr_kinase_AS"/>
</dbReference>
<evidence type="ECO:0000259" key="7">
    <source>
        <dbReference type="PROSITE" id="PS50011"/>
    </source>
</evidence>
<feature type="region of interest" description="Disordered" evidence="6">
    <location>
        <begin position="456"/>
        <end position="482"/>
    </location>
</feature>
<dbReference type="Gene3D" id="6.10.20.170">
    <property type="match status" value="1"/>
</dbReference>
<feature type="domain" description="Protein kinase" evidence="7">
    <location>
        <begin position="826"/>
        <end position="1170"/>
    </location>
</feature>
<feature type="compositionally biased region" description="Polar residues" evidence="6">
    <location>
        <begin position="518"/>
        <end position="528"/>
    </location>
</feature>
<dbReference type="InterPro" id="IPR000719">
    <property type="entry name" value="Prot_kinase_dom"/>
</dbReference>
<dbReference type="PROSITE" id="PS50011">
    <property type="entry name" value="PROTEIN_KINASE_DOM"/>
    <property type="match status" value="1"/>
</dbReference>
<reference evidence="9 10" key="1">
    <citation type="submission" date="2019-01" db="EMBL/GenBank/DDBJ databases">
        <title>Draft genome sequence of Psathyrella aberdarensis IHI B618.</title>
        <authorList>
            <person name="Buettner E."/>
            <person name="Kellner H."/>
        </authorList>
    </citation>
    <scope>NUCLEOTIDE SEQUENCE [LARGE SCALE GENOMIC DNA]</scope>
    <source>
        <strain evidence="9 10">IHI B618</strain>
    </source>
</reference>
<evidence type="ECO:0000313" key="10">
    <source>
        <dbReference type="Proteomes" id="UP000290288"/>
    </source>
</evidence>
<dbReference type="GO" id="GO:0005634">
    <property type="term" value="C:nucleus"/>
    <property type="evidence" value="ECO:0007669"/>
    <property type="project" value="TreeGrafter"/>
</dbReference>
<sequence length="1170" mass="130791">MADREKQRQKLRSKLAKALNEDDDPLAAYHQFIQWTIKNYGDKDPKSGLKELLKEATGQFKQDPMYKNDLRYLKMWALYARQLDRAGAIGVFAFLLANDIGTSYAALYEDYANLLEHDGKASEAEKIYLKGIERQVRPLERLKTRYRDFQSRCKQKASISQPSGRQLGRTASTSSVASTSAQSTTSANIVSFNSTAASRYALMLAPPPPGKRPEKLRFNMGLLFTEEGVEYSIQEARARSMGLFGKKWAPPPSSELPAFPSTSSSGSLAPVDFNDDNQKSTSRMSRRRSTFGGAEPTVTINTKEALADVFGMYNSPDRTNRFDVPGSKHAPLKKIEPVTPLVAPRPAFSKENENSVMGKTPGSAFRPFVDENAQSSRTTPAPKFSVFVEDQNKTPFITPRNVLGVKDVATPSFSAFKPKDATADPQNQPVFSKVFNPPQSGNIPLAPLRDVFTDDHGKPTPKAKPVSNHERAKSQHDIPTGKADLGPAFTPFMDENKTPFKVFSRPPEQNENAFRPTSAFTPKTPTPSVFTPFTDKTPAFTPFGSRPQPTFTPFMDKPITSALQQQPPPPTLIEEPTEIVDPEDQVYEPAGHVGEDEEQYEEEEEDYYEEEEQLEHYETPLAPEHLPNDYDDQPSFQREMPLGGRFGQFNVMTPITERTFEFTTSTNGQTPSERYGRPLEGEGSPKSKVLQHFVRDQIMAAADAERLAAELQENSIEEVDEEEEEDEADGVVEEHHPMAVEERTGGLSLVDTLTLTSKFRPANPCNPFEAPILSTLLSRIPTDPHFYDLRDRPAGTLEQLQKVFKKTRKASSGGDIFPLSLNGNRFQISEKLGEGGFGCVYKARDLGVRIGGDDEDEDSDLDDLDDDDEENASMVAIKIVKPRNLWEYHILRRLHSALVPTLRRSVVLPHALYAFSDESFLVLDYCPQGMLLDIVNNAASAGVSQAGACLDELLVMFFSIELLRLLEGMHSIGFVHGDLKIDNCLLRLEDVPGGASAWSAQYEPSGDGGWSCKGLKVIDFGRMIDTRLFPPGQQFLADWPPDERDCFEIQQGSSWTYQTDYYGLAGIIYCMLFGKYMGASMIAQTRDENGDTHFKVGTPFKRYWQADIWNRLFDILLNPQLVRPTGELPLCEELGAVRKDMEVWLKDNCNRTSGTLKGLLKKVELSCYRV</sequence>
<dbReference type="GO" id="GO:0005524">
    <property type="term" value="F:ATP binding"/>
    <property type="evidence" value="ECO:0007669"/>
    <property type="project" value="InterPro"/>
</dbReference>
<feature type="compositionally biased region" description="Low complexity" evidence="6">
    <location>
        <begin position="170"/>
        <end position="180"/>
    </location>
</feature>
<dbReference type="Gene3D" id="1.25.40.430">
    <property type="match status" value="1"/>
</dbReference>
<feature type="coiled-coil region" evidence="5">
    <location>
        <begin position="694"/>
        <end position="729"/>
    </location>
</feature>
<gene>
    <name evidence="9" type="ORF">EST38_g322</name>
</gene>
<feature type="region of interest" description="Disordered" evidence="6">
    <location>
        <begin position="155"/>
        <end position="180"/>
    </location>
</feature>
<dbReference type="Gene3D" id="1.10.510.10">
    <property type="entry name" value="Transferase(Phosphotransferase) domain 1"/>
    <property type="match status" value="1"/>
</dbReference>
<dbReference type="STRING" id="2316362.A0A4V1Q5G3"/>
<dbReference type="InterPro" id="IPR013212">
    <property type="entry name" value="Mad3/Bub1_I"/>
</dbReference>
<dbReference type="InterPro" id="IPR011009">
    <property type="entry name" value="Kinase-like_dom_sf"/>
</dbReference>
<feature type="domain" description="BUB1 N-terminal" evidence="8">
    <location>
        <begin position="15"/>
        <end position="178"/>
    </location>
</feature>
<organism evidence="9 10">
    <name type="scientific">Candolleomyces aberdarensis</name>
    <dbReference type="NCBI Taxonomy" id="2316362"/>
    <lineage>
        <taxon>Eukaryota</taxon>
        <taxon>Fungi</taxon>
        <taxon>Dikarya</taxon>
        <taxon>Basidiomycota</taxon>
        <taxon>Agaricomycotina</taxon>
        <taxon>Agaricomycetes</taxon>
        <taxon>Agaricomycetidae</taxon>
        <taxon>Agaricales</taxon>
        <taxon>Agaricineae</taxon>
        <taxon>Psathyrellaceae</taxon>
        <taxon>Candolleomyces</taxon>
    </lineage>
</organism>
<accession>A0A4V1Q5G3</accession>
<feature type="compositionally biased region" description="Basic and acidic residues" evidence="6">
    <location>
        <begin position="674"/>
        <end position="685"/>
    </location>
</feature>
<feature type="compositionally biased region" description="Basic and acidic residues" evidence="6">
    <location>
        <begin position="467"/>
        <end position="476"/>
    </location>
</feature>
<dbReference type="GO" id="GO:0032991">
    <property type="term" value="C:protein-containing complex"/>
    <property type="evidence" value="ECO:0007669"/>
    <property type="project" value="UniProtKB-ARBA"/>
</dbReference>
<comment type="caution">
    <text evidence="9">The sequence shown here is derived from an EMBL/GenBank/DDBJ whole genome shotgun (WGS) entry which is preliminary data.</text>
</comment>
<dbReference type="GO" id="GO:0051754">
    <property type="term" value="P:meiotic sister chromatid cohesion, centromeric"/>
    <property type="evidence" value="ECO:0007669"/>
    <property type="project" value="TreeGrafter"/>
</dbReference>
<dbReference type="OrthoDB" id="248495at2759"/>
<dbReference type="GO" id="GO:0000776">
    <property type="term" value="C:kinetochore"/>
    <property type="evidence" value="ECO:0007669"/>
    <property type="project" value="UniProtKB-KW"/>
</dbReference>
<dbReference type="Pfam" id="PF08311">
    <property type="entry name" value="Mad3_BUB1_I"/>
    <property type="match status" value="1"/>
</dbReference>
<dbReference type="PANTHER" id="PTHR14030">
    <property type="entry name" value="MITOTIC CHECKPOINT SERINE/THREONINE-PROTEIN KINASE BUB1"/>
    <property type="match status" value="1"/>
</dbReference>